<dbReference type="PANTHER" id="PTHR11102">
    <property type="entry name" value="SEL-1-LIKE PROTEIN"/>
    <property type="match status" value="1"/>
</dbReference>
<proteinExistence type="predicted"/>
<dbReference type="SMART" id="SM00671">
    <property type="entry name" value="SEL1"/>
    <property type="match status" value="16"/>
</dbReference>
<name>A0A1M4Z8P2_9BACT</name>
<dbReference type="InterPro" id="IPR006597">
    <property type="entry name" value="Sel1-like"/>
</dbReference>
<protein>
    <recommendedName>
        <fullName evidence="3">TPR repeat</fullName>
    </recommendedName>
</protein>
<dbReference type="InterPro" id="IPR011990">
    <property type="entry name" value="TPR-like_helical_dom_sf"/>
</dbReference>
<dbReference type="Gene3D" id="1.25.40.10">
    <property type="entry name" value="Tetratricopeptide repeat domain"/>
    <property type="match status" value="5"/>
</dbReference>
<keyword evidence="2" id="KW-1185">Reference proteome</keyword>
<dbReference type="InterPro" id="IPR050767">
    <property type="entry name" value="Sel1_AlgK"/>
</dbReference>
<reference evidence="2" key="1">
    <citation type="submission" date="2016-11" db="EMBL/GenBank/DDBJ databases">
        <authorList>
            <person name="Varghese N."/>
            <person name="Submissions S."/>
        </authorList>
    </citation>
    <scope>NUCLEOTIDE SEQUENCE [LARGE SCALE GENOMIC DNA]</scope>
    <source>
        <strain evidence="2">DSM 27370</strain>
    </source>
</reference>
<evidence type="ECO:0000313" key="1">
    <source>
        <dbReference type="EMBL" id="SHF14384.1"/>
    </source>
</evidence>
<evidence type="ECO:0000313" key="2">
    <source>
        <dbReference type="Proteomes" id="UP000184480"/>
    </source>
</evidence>
<dbReference type="PANTHER" id="PTHR11102:SF160">
    <property type="entry name" value="ERAD-ASSOCIATED E3 UBIQUITIN-PROTEIN LIGASE COMPONENT HRD3"/>
    <property type="match status" value="1"/>
</dbReference>
<dbReference type="Proteomes" id="UP000184480">
    <property type="component" value="Unassembled WGS sequence"/>
</dbReference>
<evidence type="ECO:0008006" key="3">
    <source>
        <dbReference type="Google" id="ProtNLM"/>
    </source>
</evidence>
<accession>A0A1M4Z8P2</accession>
<dbReference type="OrthoDB" id="9813021at2"/>
<gene>
    <name evidence="1" type="ORF">SAMN05444362_10413</name>
</gene>
<sequence>MGIFDFFRSKKEKRNSEQNTQSGNIQQQAAPLNEPFAKLYNDLLEKFRANAEEMACKLKSLLAQDNYDDKQDWIEAMVICFVALEKNQLSDDIKELYRQIYSRNRNKVVSMEYNDDDYRDWFEANRALNERFIESGYTRGYCEQADLYGSARRGYHDLEKKVIYLRKGVELKDGASLGDLGYGIYLGLPEYGGEADKEEGRKLVEESIKQGYESGELLLHYIDFYNNAENDEFLTEIEAFIEKTKADDRKPYHILSDYYLRRSDETEAGQANFEKAVEAMKKGVDAGIPYCKYILGLNMLNGRIPDADKAKGISLLEDAYNHYILYAANFLGQYYNYANDENTSLEKAIAWHKKAEMYCYAESSFELACIYLYNEQYKDIAEGLLYLEQAISDGSVRALSEKAYLMLETDILETNTEEARNLLESADFKGNEYAPYRLGLAYQNGEFGQEPDYPKALEHFERAASRGHVYSLELAGNYYRVGVGGDSEEASRKAIDYLTQAVDRGSNYAKVELAFCYDAGIGVEKDYQKAFDLFQAAAQNDYPYANTRMALYYEDGLLGKEDYAAALEQYKIAAEAGLPDAIYHVGRYYKYAVGIPEDPQTALDHFRKAAEGGSAPGLVELALAYEEEYGGIEFDADKVIEYMTKAAEQGYTYAQYKLGTYFYYGLKEVDIPRAKYWFEKSYEQGYPYSALMLGDIYLYNIEGKDEPDYSKSFEYYKYAESQGAVSEGLGVCYEYGFGVESNETEAFKYYTLAANENYTAAKYRLGLCYKYGTGTSVNTIEAYRWFSDAAQNGNIYATYEAAMLLLNGDGVSKDEEQAVNMLLKAAEEEYDWAQFELGNCYLTGRGVPEDDVQAMVWYQKAAENGNEQAQKVTGKRERRRR</sequence>
<dbReference type="GO" id="GO:0036503">
    <property type="term" value="P:ERAD pathway"/>
    <property type="evidence" value="ECO:0007669"/>
    <property type="project" value="TreeGrafter"/>
</dbReference>
<organism evidence="1 2">
    <name type="scientific">Dysgonomonas macrotermitis</name>
    <dbReference type="NCBI Taxonomy" id="1346286"/>
    <lineage>
        <taxon>Bacteria</taxon>
        <taxon>Pseudomonadati</taxon>
        <taxon>Bacteroidota</taxon>
        <taxon>Bacteroidia</taxon>
        <taxon>Bacteroidales</taxon>
        <taxon>Dysgonomonadaceae</taxon>
        <taxon>Dysgonomonas</taxon>
    </lineage>
</organism>
<dbReference type="Pfam" id="PF08238">
    <property type="entry name" value="Sel1"/>
    <property type="match status" value="15"/>
</dbReference>
<dbReference type="STRING" id="1346286.SAMN05444362_10413"/>
<dbReference type="SUPFAM" id="SSF81901">
    <property type="entry name" value="HCP-like"/>
    <property type="match status" value="4"/>
</dbReference>
<dbReference type="AlphaFoldDB" id="A0A1M4Z8P2"/>
<dbReference type="EMBL" id="FQUC01000004">
    <property type="protein sequence ID" value="SHF14384.1"/>
    <property type="molecule type" value="Genomic_DNA"/>
</dbReference>
<dbReference type="RefSeq" id="WP_062181365.1">
    <property type="nucleotide sequence ID" value="NZ_BBXL01000013.1"/>
</dbReference>